<keyword evidence="1" id="KW-1133">Transmembrane helix</keyword>
<dbReference type="EMBL" id="BAABGR010000035">
    <property type="protein sequence ID" value="GAA4520016.1"/>
    <property type="molecule type" value="Genomic_DNA"/>
</dbReference>
<protein>
    <recommendedName>
        <fullName evidence="4">Holin-X, holin superfamily III</fullName>
    </recommendedName>
</protein>
<accession>A0ABP8R7T3</accession>
<evidence type="ECO:0008006" key="4">
    <source>
        <dbReference type="Google" id="ProtNLM"/>
    </source>
</evidence>
<evidence type="ECO:0000313" key="2">
    <source>
        <dbReference type="EMBL" id="GAA4520016.1"/>
    </source>
</evidence>
<dbReference type="InterPro" id="IPR009937">
    <property type="entry name" value="Phage_holin_3_6"/>
</dbReference>
<keyword evidence="3" id="KW-1185">Reference proteome</keyword>
<sequence>MDEPKFSFSGSFQKTKEYIDTQLEILKLKAISKISRIVGAIILDITKLVLTLVIIFFLSLALGFWLGELLNSNALGFLVTGAIFIIILVIVMLLEPKLEAKFMDITIKKVLGKWNEEEGFISQMESEEFENRKQAEEEQKKANATVKEMFETAVDDEDKN</sequence>
<proteinExistence type="predicted"/>
<feature type="transmembrane region" description="Helical" evidence="1">
    <location>
        <begin position="74"/>
        <end position="94"/>
    </location>
</feature>
<comment type="caution">
    <text evidence="2">The sequence shown here is derived from an EMBL/GenBank/DDBJ whole genome shotgun (WGS) entry which is preliminary data.</text>
</comment>
<gene>
    <name evidence="2" type="ORF">GCM10023173_23830</name>
</gene>
<evidence type="ECO:0000313" key="3">
    <source>
        <dbReference type="Proteomes" id="UP001500394"/>
    </source>
</evidence>
<feature type="transmembrane region" description="Helical" evidence="1">
    <location>
        <begin position="37"/>
        <end position="62"/>
    </location>
</feature>
<dbReference type="Pfam" id="PF07332">
    <property type="entry name" value="Phage_holin_3_6"/>
    <property type="match status" value="1"/>
</dbReference>
<reference evidence="3" key="1">
    <citation type="journal article" date="2019" name="Int. J. Syst. Evol. Microbiol.">
        <title>The Global Catalogue of Microorganisms (GCM) 10K type strain sequencing project: providing services to taxonomists for standard genome sequencing and annotation.</title>
        <authorList>
            <consortium name="The Broad Institute Genomics Platform"/>
            <consortium name="The Broad Institute Genome Sequencing Center for Infectious Disease"/>
            <person name="Wu L."/>
            <person name="Ma J."/>
        </authorList>
    </citation>
    <scope>NUCLEOTIDE SEQUENCE [LARGE SCALE GENOMIC DNA]</scope>
    <source>
        <strain evidence="3">JCM 17858</strain>
    </source>
</reference>
<dbReference type="RefSeq" id="WP_345068735.1">
    <property type="nucleotide sequence ID" value="NZ_BAABGR010000035.1"/>
</dbReference>
<evidence type="ECO:0000256" key="1">
    <source>
        <dbReference type="SAM" id="Phobius"/>
    </source>
</evidence>
<keyword evidence="1" id="KW-0472">Membrane</keyword>
<dbReference type="Proteomes" id="UP001500394">
    <property type="component" value="Unassembled WGS sequence"/>
</dbReference>
<name>A0ABP8R7T3_9SPHI</name>
<keyword evidence="1" id="KW-0812">Transmembrane</keyword>
<organism evidence="2 3">
    <name type="scientific">Sphingobacterium thermophilum</name>
    <dbReference type="NCBI Taxonomy" id="768534"/>
    <lineage>
        <taxon>Bacteria</taxon>
        <taxon>Pseudomonadati</taxon>
        <taxon>Bacteroidota</taxon>
        <taxon>Sphingobacteriia</taxon>
        <taxon>Sphingobacteriales</taxon>
        <taxon>Sphingobacteriaceae</taxon>
        <taxon>Sphingobacterium</taxon>
    </lineage>
</organism>